<keyword evidence="6 7" id="KW-0539">Nucleus</keyword>
<evidence type="ECO:0000256" key="8">
    <source>
        <dbReference type="RuleBase" id="RU000682"/>
    </source>
</evidence>
<feature type="DNA-binding region" description="Homeobox" evidence="7">
    <location>
        <begin position="76"/>
        <end position="135"/>
    </location>
</feature>
<gene>
    <name evidence="11" type="primary">Otx</name>
</gene>
<dbReference type="GO" id="GO:0005634">
    <property type="term" value="C:nucleus"/>
    <property type="evidence" value="ECO:0007669"/>
    <property type="project" value="UniProtKB-SubCell"/>
</dbReference>
<dbReference type="PROSITE" id="PS00027">
    <property type="entry name" value="HOMEOBOX_1"/>
    <property type="match status" value="1"/>
</dbReference>
<feature type="region of interest" description="Disordered" evidence="9">
    <location>
        <begin position="368"/>
        <end position="388"/>
    </location>
</feature>
<evidence type="ECO:0000256" key="3">
    <source>
        <dbReference type="ARBA" id="ARBA00022902"/>
    </source>
</evidence>
<dbReference type="InterPro" id="IPR009057">
    <property type="entry name" value="Homeodomain-like_sf"/>
</dbReference>
<name>A0A172BIF9_CREFO</name>
<dbReference type="FunFam" id="1.10.10.60:FF:000068">
    <property type="entry name" value="Orthodenticle homeobox 1"/>
    <property type="match status" value="1"/>
</dbReference>
<dbReference type="GO" id="GO:0045944">
    <property type="term" value="P:positive regulation of transcription by RNA polymerase II"/>
    <property type="evidence" value="ECO:0007669"/>
    <property type="project" value="UniProtKB-ARBA"/>
</dbReference>
<dbReference type="PANTHER" id="PTHR45793">
    <property type="entry name" value="HOMEOBOX PROTEIN"/>
    <property type="match status" value="1"/>
</dbReference>
<keyword evidence="4 7" id="KW-0238">DNA-binding</keyword>
<dbReference type="SUPFAM" id="SSF46689">
    <property type="entry name" value="Homeodomain-like"/>
    <property type="match status" value="1"/>
</dbReference>
<feature type="compositionally biased region" description="Pro residues" evidence="9">
    <location>
        <begin position="226"/>
        <end position="236"/>
    </location>
</feature>
<dbReference type="CDD" id="cd00086">
    <property type="entry name" value="homeodomain"/>
    <property type="match status" value="1"/>
</dbReference>
<dbReference type="SMART" id="SM00389">
    <property type="entry name" value="HOX"/>
    <property type="match status" value="1"/>
</dbReference>
<keyword evidence="5 7" id="KW-0371">Homeobox</keyword>
<comment type="subcellular location">
    <subcellularLocation>
        <location evidence="1 7 8">Nucleus</location>
    </subcellularLocation>
</comment>
<protein>
    <submittedName>
        <fullName evidence="11">Homeobox protein orthodenticle</fullName>
    </submittedName>
</protein>
<feature type="domain" description="Homeobox" evidence="10">
    <location>
        <begin position="74"/>
        <end position="134"/>
    </location>
</feature>
<evidence type="ECO:0000256" key="2">
    <source>
        <dbReference type="ARBA" id="ARBA00022473"/>
    </source>
</evidence>
<dbReference type="PANTHER" id="PTHR45793:SF5">
    <property type="entry name" value="HOMEOTIC PROTEIN OCELLILESS"/>
    <property type="match status" value="1"/>
</dbReference>
<dbReference type="EMBL" id="KM434320">
    <property type="protein sequence ID" value="AKL88401.1"/>
    <property type="molecule type" value="mRNA"/>
</dbReference>
<dbReference type="GO" id="GO:0000981">
    <property type="term" value="F:DNA-binding transcription factor activity, RNA polymerase II-specific"/>
    <property type="evidence" value="ECO:0007669"/>
    <property type="project" value="InterPro"/>
</dbReference>
<accession>A0A172BIF9</accession>
<keyword evidence="2" id="KW-0217">Developmental protein</keyword>
<keyword evidence="3" id="KW-0524">Neurogenesis</keyword>
<evidence type="ECO:0000256" key="4">
    <source>
        <dbReference type="ARBA" id="ARBA00023125"/>
    </source>
</evidence>
<evidence type="ECO:0000256" key="9">
    <source>
        <dbReference type="SAM" id="MobiDB-lite"/>
    </source>
</evidence>
<evidence type="ECO:0000259" key="10">
    <source>
        <dbReference type="PROSITE" id="PS50071"/>
    </source>
</evidence>
<reference evidence="11" key="1">
    <citation type="submission" date="2014-08" db="EMBL/GenBank/DDBJ databases">
        <title>Gastrulation in the slipper snail Crepidula fornicata: germ layer formation, morphogenesis, and the fate of the blastopore in a model spiralian 'protostome'.</title>
        <authorList>
            <person name="Lyons D.C."/>
            <person name="Perry K.J."/>
            <person name="Fischer A."/>
            <person name="Helfrich L."/>
            <person name="Johansson K."/>
            <person name="Diamond J."/>
            <person name="Henry J.Q."/>
        </authorList>
    </citation>
    <scope>NUCLEOTIDE SEQUENCE</scope>
</reference>
<dbReference type="Gene3D" id="1.10.10.60">
    <property type="entry name" value="Homeodomain-like"/>
    <property type="match status" value="1"/>
</dbReference>
<evidence type="ECO:0000256" key="5">
    <source>
        <dbReference type="ARBA" id="ARBA00023155"/>
    </source>
</evidence>
<dbReference type="GO" id="GO:0000978">
    <property type="term" value="F:RNA polymerase II cis-regulatory region sequence-specific DNA binding"/>
    <property type="evidence" value="ECO:0007669"/>
    <property type="project" value="TreeGrafter"/>
</dbReference>
<dbReference type="PROSITE" id="PS50071">
    <property type="entry name" value="HOMEOBOX_2"/>
    <property type="match status" value="1"/>
</dbReference>
<evidence type="ECO:0000256" key="7">
    <source>
        <dbReference type="PROSITE-ProRule" id="PRU00108"/>
    </source>
</evidence>
<proteinExistence type="evidence at transcript level"/>
<dbReference type="AlphaFoldDB" id="A0A172BIF9"/>
<evidence type="ECO:0000313" key="11">
    <source>
        <dbReference type="EMBL" id="AKL88401.1"/>
    </source>
</evidence>
<dbReference type="InterPro" id="IPR017970">
    <property type="entry name" value="Homeobox_CS"/>
</dbReference>
<dbReference type="GO" id="GO:0007399">
    <property type="term" value="P:nervous system development"/>
    <property type="evidence" value="ECO:0007669"/>
    <property type="project" value="UniProtKB-KW"/>
</dbReference>
<dbReference type="InterPro" id="IPR001356">
    <property type="entry name" value="HD"/>
</dbReference>
<evidence type="ECO:0000256" key="6">
    <source>
        <dbReference type="ARBA" id="ARBA00023242"/>
    </source>
</evidence>
<feature type="compositionally biased region" description="Low complexity" evidence="9">
    <location>
        <begin position="143"/>
        <end position="181"/>
    </location>
</feature>
<dbReference type="Pfam" id="PF00046">
    <property type="entry name" value="Homeodomain"/>
    <property type="match status" value="1"/>
</dbReference>
<feature type="region of interest" description="Disordered" evidence="9">
    <location>
        <begin position="131"/>
        <end position="241"/>
    </location>
</feature>
<organism evidence="11">
    <name type="scientific">Crepidula fornicata</name>
    <name type="common">Slipper limpet</name>
    <name type="synonym">Patella fornicata</name>
    <dbReference type="NCBI Taxonomy" id="176853"/>
    <lineage>
        <taxon>Eukaryota</taxon>
        <taxon>Metazoa</taxon>
        <taxon>Spiralia</taxon>
        <taxon>Lophotrochozoa</taxon>
        <taxon>Mollusca</taxon>
        <taxon>Gastropoda</taxon>
        <taxon>Caenogastropoda</taxon>
        <taxon>Littorinimorpha</taxon>
        <taxon>Calyptraeoidea</taxon>
        <taxon>Calyptraeidae</taxon>
        <taxon>Crepidula</taxon>
    </lineage>
</organism>
<evidence type="ECO:0000256" key="1">
    <source>
        <dbReference type="ARBA" id="ARBA00004123"/>
    </source>
</evidence>
<sequence length="388" mass="41484">MAYHSPHPPASQLKNTPPYSVNGLSLAGDNVTNLLHPASMGYHQPADMYSEYHAMQHQHMQQREYDNSMYSNPRKQRRERTTFTRAQLDILEGLFQKTRYPDIFMREEVALKINLPESRVQVWFKNRRAKCRQQQKAHDQKKQQSGTAPTSSSSSSSTTTTPTTTNTTTGSAGNPGSNSGSTGSGSSGSPQSSTGGGAPSPKAIKVSKSPPPLITAGSPQGSTLPYKPPAMAPSPPHSLSAGLSVGAPSSIWNPVANSPDMLGNASCMQRGTSYTHMPVASYGAAQPATAYSPVPQTSYSHHGYYGNMADYVTPMPLSNNPHSLAQSYHSHNPMALGNGQLTQMTSHYGTLPSNGNGLGMRPATNGDCLDYGSPGKDGNGWPTRFQSL</sequence>